<dbReference type="AlphaFoldDB" id="A0A7K1UTK5"/>
<protein>
    <recommendedName>
        <fullName evidence="3">Ribbon-helix-helix protein CopG domain-containing protein</fullName>
    </recommendedName>
</protein>
<evidence type="ECO:0008006" key="3">
    <source>
        <dbReference type="Google" id="ProtNLM"/>
    </source>
</evidence>
<evidence type="ECO:0000313" key="2">
    <source>
        <dbReference type="Proteomes" id="UP000466794"/>
    </source>
</evidence>
<gene>
    <name evidence="1" type="ORF">GPX89_09535</name>
</gene>
<reference evidence="1 2" key="1">
    <citation type="submission" date="2019-12" db="EMBL/GenBank/DDBJ databases">
        <title>Nocardia sp. nov. ET3-3 isolated from soil.</title>
        <authorList>
            <person name="Kanchanasin P."/>
            <person name="Tanasupawat S."/>
            <person name="Yuki M."/>
            <person name="Kudo T."/>
        </authorList>
    </citation>
    <scope>NUCLEOTIDE SEQUENCE [LARGE SCALE GENOMIC DNA]</scope>
    <source>
        <strain evidence="1 2">ET3-3</strain>
    </source>
</reference>
<organism evidence="1 2">
    <name type="scientific">Nocardia terrae</name>
    <dbReference type="NCBI Taxonomy" id="2675851"/>
    <lineage>
        <taxon>Bacteria</taxon>
        <taxon>Bacillati</taxon>
        <taxon>Actinomycetota</taxon>
        <taxon>Actinomycetes</taxon>
        <taxon>Mycobacteriales</taxon>
        <taxon>Nocardiaceae</taxon>
        <taxon>Nocardia</taxon>
    </lineage>
</organism>
<keyword evidence="2" id="KW-1185">Reference proteome</keyword>
<name>A0A7K1UTK5_9NOCA</name>
<accession>A0A7K1UTK5</accession>
<evidence type="ECO:0000313" key="1">
    <source>
        <dbReference type="EMBL" id="MVU77489.1"/>
    </source>
</evidence>
<dbReference type="EMBL" id="WRPP01000001">
    <property type="protein sequence ID" value="MVU77489.1"/>
    <property type="molecule type" value="Genomic_DNA"/>
</dbReference>
<comment type="caution">
    <text evidence="1">The sequence shown here is derived from an EMBL/GenBank/DDBJ whole genome shotgun (WGS) entry which is preliminary data.</text>
</comment>
<dbReference type="Proteomes" id="UP000466794">
    <property type="component" value="Unassembled WGS sequence"/>
</dbReference>
<sequence length="93" mass="10111">MGMNIDKNLSDLIATGTDAQLPVPDTNEPMITRSLRIPLALDTHLRDMAEERGIGATTLMREILQAWVTDADTSAVVRLADVQRVIASLARPA</sequence>
<proteinExistence type="predicted"/>